<dbReference type="InterPro" id="IPR003018">
    <property type="entry name" value="GAF"/>
</dbReference>
<dbReference type="CDD" id="cd01949">
    <property type="entry name" value="GGDEF"/>
    <property type="match status" value="1"/>
</dbReference>
<proteinExistence type="predicted"/>
<dbReference type="Pfam" id="PF00990">
    <property type="entry name" value="GGDEF"/>
    <property type="match status" value="1"/>
</dbReference>
<dbReference type="SMART" id="SM00267">
    <property type="entry name" value="GGDEF"/>
    <property type="match status" value="1"/>
</dbReference>
<dbReference type="Gene3D" id="3.30.450.40">
    <property type="match status" value="1"/>
</dbReference>
<feature type="domain" description="GGDEF" evidence="1">
    <location>
        <begin position="254"/>
        <end position="387"/>
    </location>
</feature>
<evidence type="ECO:0000313" key="3">
    <source>
        <dbReference type="Proteomes" id="UP000219612"/>
    </source>
</evidence>
<keyword evidence="3" id="KW-1185">Reference proteome</keyword>
<evidence type="ECO:0000259" key="1">
    <source>
        <dbReference type="PROSITE" id="PS50887"/>
    </source>
</evidence>
<dbReference type="InterPro" id="IPR029787">
    <property type="entry name" value="Nucleotide_cyclase"/>
</dbReference>
<dbReference type="Pfam" id="PF01590">
    <property type="entry name" value="GAF"/>
    <property type="match status" value="1"/>
</dbReference>
<dbReference type="EMBL" id="OBDY01000021">
    <property type="protein sequence ID" value="SNY59909.1"/>
    <property type="molecule type" value="Genomic_DNA"/>
</dbReference>
<gene>
    <name evidence="2" type="ORF">SAMN05421748_1215</name>
</gene>
<dbReference type="PANTHER" id="PTHR46663">
    <property type="entry name" value="DIGUANYLATE CYCLASE DGCT-RELATED"/>
    <property type="match status" value="1"/>
</dbReference>
<dbReference type="InterPro" id="IPR052163">
    <property type="entry name" value="DGC-Regulatory_Protein"/>
</dbReference>
<evidence type="ECO:0000313" key="2">
    <source>
        <dbReference type="EMBL" id="SNY59909.1"/>
    </source>
</evidence>
<dbReference type="Proteomes" id="UP000219612">
    <property type="component" value="Unassembled WGS sequence"/>
</dbReference>
<dbReference type="SUPFAM" id="SSF55073">
    <property type="entry name" value="Nucleotide cyclase"/>
    <property type="match status" value="1"/>
</dbReference>
<dbReference type="InterPro" id="IPR029016">
    <property type="entry name" value="GAF-like_dom_sf"/>
</dbReference>
<dbReference type="InterPro" id="IPR043128">
    <property type="entry name" value="Rev_trsase/Diguanyl_cyclase"/>
</dbReference>
<dbReference type="PROSITE" id="PS50887">
    <property type="entry name" value="GGDEF"/>
    <property type="match status" value="1"/>
</dbReference>
<protein>
    <submittedName>
        <fullName evidence="2">Diguanylate cyclase (GGDEF) domain-containing protein</fullName>
    </submittedName>
</protein>
<dbReference type="SUPFAM" id="SSF55781">
    <property type="entry name" value="GAF domain-like"/>
    <property type="match status" value="1"/>
</dbReference>
<sequence>MTKSENVLAGSGLIVAAAWWLMEPTTRGGAEAAAILVMLVLLSRLLANRNEGLRALRRAVAREHVLSELGTALITATVPAEVHRLAVTAAGELLAECPGARVSVLETTDGGFAVADSAGAGTAAVVGRQVPVASAPPELLARLTAGEVVEVADMSEQYADAGEAHARPYTLMPLRNGDRFLGVLSVSADGELPSEVFQALQALRTQVSLALASVALTAELTERALHDPLTGLANRALLRERLTVALSRSRRSGRPVGALLLDLNGFKQVNDVHGHAAGDDLLKVVADRLRGCVRTEDVVGRLGGDEFVIIAEDLRSARDAMVIADRVVAALNEAVPVGRRQLSTPASVGIALSHAGIKDPDELLRMADTAMYTAKRRGGGSYELHGAPSYEPSPVVLPAVATLDRRRPKLPV</sequence>
<name>A0A285JHY0_9ACTN</name>
<dbReference type="NCBIfam" id="TIGR00254">
    <property type="entry name" value="GGDEF"/>
    <property type="match status" value="1"/>
</dbReference>
<accession>A0A285JHY0</accession>
<reference evidence="2 3" key="1">
    <citation type="submission" date="2017-09" db="EMBL/GenBank/DDBJ databases">
        <authorList>
            <person name="Ehlers B."/>
            <person name="Leendertz F.H."/>
        </authorList>
    </citation>
    <scope>NUCLEOTIDE SEQUENCE [LARGE SCALE GENOMIC DNA]</scope>
    <source>
        <strain evidence="2 3">CGMCC 4.6857</strain>
    </source>
</reference>
<dbReference type="PANTHER" id="PTHR46663:SF2">
    <property type="entry name" value="GGDEF DOMAIN-CONTAINING PROTEIN"/>
    <property type="match status" value="1"/>
</dbReference>
<dbReference type="Gene3D" id="3.30.70.270">
    <property type="match status" value="1"/>
</dbReference>
<organism evidence="2 3">
    <name type="scientific">Paractinoplanes atraurantiacus</name>
    <dbReference type="NCBI Taxonomy" id="1036182"/>
    <lineage>
        <taxon>Bacteria</taxon>
        <taxon>Bacillati</taxon>
        <taxon>Actinomycetota</taxon>
        <taxon>Actinomycetes</taxon>
        <taxon>Micromonosporales</taxon>
        <taxon>Micromonosporaceae</taxon>
        <taxon>Paractinoplanes</taxon>
    </lineage>
</organism>
<dbReference type="AlphaFoldDB" id="A0A285JHY0"/>
<dbReference type="OrthoDB" id="3291786at2"/>
<dbReference type="RefSeq" id="WP_097325809.1">
    <property type="nucleotide sequence ID" value="NZ_OBDY01000021.1"/>
</dbReference>
<dbReference type="InterPro" id="IPR000160">
    <property type="entry name" value="GGDEF_dom"/>
</dbReference>